<name>A0A7W6EGC0_9HYPH</name>
<protein>
    <submittedName>
        <fullName evidence="1">Uncharacterized protein</fullName>
    </submittedName>
</protein>
<evidence type="ECO:0000313" key="2">
    <source>
        <dbReference type="Proteomes" id="UP000537592"/>
    </source>
</evidence>
<dbReference type="RefSeq" id="WP_183751373.1">
    <property type="nucleotide sequence ID" value="NZ_JACICC010000003.1"/>
</dbReference>
<proteinExistence type="predicted"/>
<comment type="caution">
    <text evidence="1">The sequence shown here is derived from an EMBL/GenBank/DDBJ whole genome shotgun (WGS) entry which is preliminary data.</text>
</comment>
<gene>
    <name evidence="1" type="ORF">FHS81_001413</name>
</gene>
<dbReference type="Proteomes" id="UP000537592">
    <property type="component" value="Unassembled WGS sequence"/>
</dbReference>
<organism evidence="1 2">
    <name type="scientific">Pseudochelatococcus contaminans</name>
    <dbReference type="NCBI Taxonomy" id="1538103"/>
    <lineage>
        <taxon>Bacteria</taxon>
        <taxon>Pseudomonadati</taxon>
        <taxon>Pseudomonadota</taxon>
        <taxon>Alphaproteobacteria</taxon>
        <taxon>Hyphomicrobiales</taxon>
        <taxon>Chelatococcaceae</taxon>
        <taxon>Pseudochelatococcus</taxon>
    </lineage>
</organism>
<dbReference type="EMBL" id="JACICC010000003">
    <property type="protein sequence ID" value="MBB3809331.1"/>
    <property type="molecule type" value="Genomic_DNA"/>
</dbReference>
<reference evidence="1 2" key="1">
    <citation type="submission" date="2020-08" db="EMBL/GenBank/DDBJ databases">
        <title>Genomic Encyclopedia of Type Strains, Phase IV (KMG-IV): sequencing the most valuable type-strain genomes for metagenomic binning, comparative biology and taxonomic classification.</title>
        <authorList>
            <person name="Goeker M."/>
        </authorList>
    </citation>
    <scope>NUCLEOTIDE SEQUENCE [LARGE SCALE GENOMIC DNA]</scope>
    <source>
        <strain evidence="1 2">DSM 28760</strain>
    </source>
</reference>
<dbReference type="AlphaFoldDB" id="A0A7W6EGC0"/>
<accession>A0A7W6EGC0</accession>
<sequence length="72" mass="7747">MLHQKFRPHGCVHKMEFPGYVTATRSGQTESGAFSDEVSIALAGNAQYQNLAAVGHFGEMSASCSKRDPSIC</sequence>
<keyword evidence="2" id="KW-1185">Reference proteome</keyword>
<evidence type="ECO:0000313" key="1">
    <source>
        <dbReference type="EMBL" id="MBB3809331.1"/>
    </source>
</evidence>